<sequence length="116" mass="12479">MLMSSSVRLLGVDGSLVAWAGEEESISDAENDPKITSAIAYHIWQAYLTNGSPSLSLDGPEFVMLECENGKVVMTKVGKLLLCLYTNSTAQFGAVKAKAAVISKRLNECLAGEFNY</sequence>
<dbReference type="GO" id="GO:0060090">
    <property type="term" value="F:molecular adaptor activity"/>
    <property type="evidence" value="ECO:0007669"/>
    <property type="project" value="InterPro"/>
</dbReference>
<organism evidence="1 2">
    <name type="scientific">Sphaeroforma arctica JP610</name>
    <dbReference type="NCBI Taxonomy" id="667725"/>
    <lineage>
        <taxon>Eukaryota</taxon>
        <taxon>Ichthyosporea</taxon>
        <taxon>Ichthyophonida</taxon>
        <taxon>Sphaeroforma</taxon>
    </lineage>
</organism>
<dbReference type="EMBL" id="KQ242835">
    <property type="protein sequence ID" value="KNC77120.1"/>
    <property type="molecule type" value="Genomic_DNA"/>
</dbReference>
<evidence type="ECO:0000313" key="2">
    <source>
        <dbReference type="Proteomes" id="UP000054560"/>
    </source>
</evidence>
<keyword evidence="2" id="KW-1185">Reference proteome</keyword>
<dbReference type="STRING" id="667725.A0A0L0FK49"/>
<proteinExistence type="predicted"/>
<evidence type="ECO:0000313" key="1">
    <source>
        <dbReference type="EMBL" id="KNC77120.1"/>
    </source>
</evidence>
<dbReference type="GO" id="GO:0032008">
    <property type="term" value="P:positive regulation of TOR signaling"/>
    <property type="evidence" value="ECO:0007669"/>
    <property type="project" value="InterPro"/>
</dbReference>
<dbReference type="eggNOG" id="KOG4107">
    <property type="taxonomic scope" value="Eukaryota"/>
</dbReference>
<dbReference type="SUPFAM" id="SSF103196">
    <property type="entry name" value="Roadblock/LC7 domain"/>
    <property type="match status" value="1"/>
</dbReference>
<dbReference type="GeneID" id="25910915"/>
<protein>
    <recommendedName>
        <fullName evidence="3">Profilin</fullName>
    </recommendedName>
</protein>
<gene>
    <name evidence="1" type="ORF">SARC_10411</name>
</gene>
<dbReference type="Proteomes" id="UP000054560">
    <property type="component" value="Unassembled WGS sequence"/>
</dbReference>
<name>A0A0L0FK49_9EUKA</name>
<evidence type="ECO:0008006" key="3">
    <source>
        <dbReference type="Google" id="ProtNLM"/>
    </source>
</evidence>
<dbReference type="RefSeq" id="XP_014151022.1">
    <property type="nucleotide sequence ID" value="XM_014295547.1"/>
</dbReference>
<dbReference type="PANTHER" id="PTHR13323">
    <property type="entry name" value="LATE ENDOSOMAL/LYSOSOMAL MP1 INTERACTING PROTEIN"/>
    <property type="match status" value="1"/>
</dbReference>
<dbReference type="AlphaFoldDB" id="A0A0L0FK49"/>
<dbReference type="Gene3D" id="3.30.450.30">
    <property type="entry name" value="Dynein light chain 2a, cytoplasmic"/>
    <property type="match status" value="1"/>
</dbReference>
<dbReference type="InterPro" id="IPR037587">
    <property type="entry name" value="LAMTOR2-like"/>
</dbReference>
<dbReference type="GO" id="GO:0005085">
    <property type="term" value="F:guanyl-nucleotide exchange factor activity"/>
    <property type="evidence" value="ECO:0007669"/>
    <property type="project" value="InterPro"/>
</dbReference>
<dbReference type="OrthoDB" id="271745at2759"/>
<accession>A0A0L0FK49</accession>
<reference evidence="1 2" key="1">
    <citation type="submission" date="2011-02" db="EMBL/GenBank/DDBJ databases">
        <title>The Genome Sequence of Sphaeroforma arctica JP610.</title>
        <authorList>
            <consortium name="The Broad Institute Genome Sequencing Platform"/>
            <person name="Russ C."/>
            <person name="Cuomo C."/>
            <person name="Young S.K."/>
            <person name="Zeng Q."/>
            <person name="Gargeya S."/>
            <person name="Alvarado L."/>
            <person name="Berlin A."/>
            <person name="Chapman S.B."/>
            <person name="Chen Z."/>
            <person name="Freedman E."/>
            <person name="Gellesch M."/>
            <person name="Goldberg J."/>
            <person name="Griggs A."/>
            <person name="Gujja S."/>
            <person name="Heilman E."/>
            <person name="Heiman D."/>
            <person name="Howarth C."/>
            <person name="Mehta T."/>
            <person name="Neiman D."/>
            <person name="Pearson M."/>
            <person name="Roberts A."/>
            <person name="Saif S."/>
            <person name="Shea T."/>
            <person name="Shenoy N."/>
            <person name="Sisk P."/>
            <person name="Stolte C."/>
            <person name="Sykes S."/>
            <person name="White J."/>
            <person name="Yandava C."/>
            <person name="Burger G."/>
            <person name="Gray M.W."/>
            <person name="Holland P.W.H."/>
            <person name="King N."/>
            <person name="Lang F.B.F."/>
            <person name="Roger A.J."/>
            <person name="Ruiz-Trillo I."/>
            <person name="Haas B."/>
            <person name="Nusbaum C."/>
            <person name="Birren B."/>
        </authorList>
    </citation>
    <scope>NUCLEOTIDE SEQUENCE [LARGE SCALE GENOMIC DNA]</scope>
    <source>
        <strain evidence="1 2">JP610</strain>
    </source>
</reference>